<evidence type="ECO:0000256" key="1">
    <source>
        <dbReference type="ARBA" id="ARBA00004496"/>
    </source>
</evidence>
<dbReference type="InterPro" id="IPR034126">
    <property type="entry name" value="MSI_RRM2"/>
</dbReference>
<dbReference type="PANTHER" id="PTHR48032:SF18">
    <property type="entry name" value="RRM DOMAIN-CONTAINING PROTEIN"/>
    <property type="match status" value="1"/>
</dbReference>
<dbReference type="FunFam" id="3.30.70.330:FF:000020">
    <property type="entry name" value="RNA-binding protein Musashi homolog 2 isoform X1"/>
    <property type="match status" value="1"/>
</dbReference>
<comment type="caution">
    <text evidence="10">The sequence shown here is derived from an EMBL/GenBank/DDBJ whole genome shotgun (WGS) entry which is preliminary data.</text>
</comment>
<feature type="domain" description="RRM" evidence="9">
    <location>
        <begin position="25"/>
        <end position="102"/>
    </location>
</feature>
<evidence type="ECO:0000256" key="3">
    <source>
        <dbReference type="ARBA" id="ARBA00022490"/>
    </source>
</evidence>
<evidence type="ECO:0000256" key="7">
    <source>
        <dbReference type="PROSITE-ProRule" id="PRU00176"/>
    </source>
</evidence>
<dbReference type="CDD" id="cd12323">
    <property type="entry name" value="RRM2_MSI"/>
    <property type="match status" value="1"/>
</dbReference>
<dbReference type="FunFam" id="3.30.70.330:FF:000025">
    <property type="entry name" value="RNA-binding protein Musashi homolog 2 isoform X1"/>
    <property type="match status" value="1"/>
</dbReference>
<evidence type="ECO:0000256" key="4">
    <source>
        <dbReference type="ARBA" id="ARBA00022553"/>
    </source>
</evidence>
<evidence type="ECO:0000256" key="8">
    <source>
        <dbReference type="SAM" id="MobiDB-lite"/>
    </source>
</evidence>
<dbReference type="GO" id="GO:0006417">
    <property type="term" value="P:regulation of translation"/>
    <property type="evidence" value="ECO:0007669"/>
    <property type="project" value="TreeGrafter"/>
</dbReference>
<sequence length="454" mass="48483">MKMDPQSPQSPSNGSIDGDVPNDPGKMFIGGLSWQTTAESLKDHFGKYGEIKESMVMKDPTTKRSRGFGFVTFKDPSSVDKVLENGPHILDSKTVDPKVAFPRKAQPKMVTKTKKIFVGGLSAATTVEDVKNYFQQYGKIEDAMLMFDKTTNRHRGFGFVTFESEDVVDKICEIHFHEINKKMVECKKAQPKEVMLPTTLGRGRGIARGAYVTEDGEIVLGEIPTELITMPELCYLPTAGLPTYPYGRGFPTLAPAGYYYPGLNGGSVNASSATLAARSAIAAATARNVGLHGVNRGLIGLSESSSIPGIPATAGILQTPTITPGDRQVSPHAIYADIGATTSPLTNGALQLQRSEPSPIPASNNSAMMARVEQQLINAQRTAVINSLGQAFPTATSPASTRSAVPLANSPGPIDTFITQDGLSYIQATSPQPSGFTLNSTGQLIPQGFQNGYH</sequence>
<dbReference type="EMBL" id="VSWD01000013">
    <property type="protein sequence ID" value="KAK3084384.1"/>
    <property type="molecule type" value="Genomic_DNA"/>
</dbReference>
<dbReference type="PROSITE" id="PS50102">
    <property type="entry name" value="RRM"/>
    <property type="match status" value="2"/>
</dbReference>
<protein>
    <recommendedName>
        <fullName evidence="9">RRM domain-containing protein</fullName>
    </recommendedName>
</protein>
<evidence type="ECO:0000259" key="9">
    <source>
        <dbReference type="PROSITE" id="PS50102"/>
    </source>
</evidence>
<keyword evidence="3" id="KW-0963">Cytoplasm</keyword>
<keyword evidence="5" id="KW-0677">Repeat</keyword>
<feature type="domain" description="RRM" evidence="9">
    <location>
        <begin position="114"/>
        <end position="191"/>
    </location>
</feature>
<accession>A0AA89BR28</accession>
<organism evidence="10 11">
    <name type="scientific">Pinctada imbricata</name>
    <name type="common">Atlantic pearl-oyster</name>
    <name type="synonym">Pinctada martensii</name>
    <dbReference type="NCBI Taxonomy" id="66713"/>
    <lineage>
        <taxon>Eukaryota</taxon>
        <taxon>Metazoa</taxon>
        <taxon>Spiralia</taxon>
        <taxon>Lophotrochozoa</taxon>
        <taxon>Mollusca</taxon>
        <taxon>Bivalvia</taxon>
        <taxon>Autobranchia</taxon>
        <taxon>Pteriomorphia</taxon>
        <taxon>Pterioida</taxon>
        <taxon>Pterioidea</taxon>
        <taxon>Pteriidae</taxon>
        <taxon>Pinctada</taxon>
    </lineage>
</organism>
<dbReference type="SMART" id="SM00360">
    <property type="entry name" value="RRM"/>
    <property type="match status" value="2"/>
</dbReference>
<feature type="compositionally biased region" description="Polar residues" evidence="8">
    <location>
        <begin position="1"/>
        <end position="15"/>
    </location>
</feature>
<evidence type="ECO:0000256" key="5">
    <source>
        <dbReference type="ARBA" id="ARBA00022737"/>
    </source>
</evidence>
<dbReference type="SUPFAM" id="SSF54928">
    <property type="entry name" value="RNA-binding domain, RBD"/>
    <property type="match status" value="2"/>
</dbReference>
<dbReference type="GO" id="GO:0003729">
    <property type="term" value="F:mRNA binding"/>
    <property type="evidence" value="ECO:0007669"/>
    <property type="project" value="TreeGrafter"/>
</dbReference>
<evidence type="ECO:0000256" key="2">
    <source>
        <dbReference type="ARBA" id="ARBA00006635"/>
    </source>
</evidence>
<keyword evidence="6 7" id="KW-0694">RNA-binding</keyword>
<dbReference type="Gene3D" id="3.30.70.330">
    <property type="match status" value="2"/>
</dbReference>
<proteinExistence type="inferred from homology"/>
<keyword evidence="4" id="KW-0597">Phosphoprotein</keyword>
<reference evidence="10" key="1">
    <citation type="submission" date="2019-08" db="EMBL/GenBank/DDBJ databases">
        <title>The improved chromosome-level genome for the pearl oyster Pinctada fucata martensii using PacBio sequencing and Hi-C.</title>
        <authorList>
            <person name="Zheng Z."/>
        </authorList>
    </citation>
    <scope>NUCLEOTIDE SEQUENCE</scope>
    <source>
        <strain evidence="10">ZZ-2019</strain>
        <tissue evidence="10">Adductor muscle</tissue>
    </source>
</reference>
<dbReference type="Pfam" id="PF00076">
    <property type="entry name" value="RRM_1"/>
    <property type="match status" value="2"/>
</dbReference>
<evidence type="ECO:0000256" key="6">
    <source>
        <dbReference type="ARBA" id="ARBA00022884"/>
    </source>
</evidence>
<dbReference type="PANTHER" id="PTHR48032">
    <property type="entry name" value="RNA-BINDING PROTEIN MUSASHI HOMOLOG RBP6"/>
    <property type="match status" value="1"/>
</dbReference>
<dbReference type="CDD" id="cd12576">
    <property type="entry name" value="RRM1_MSI"/>
    <property type="match status" value="1"/>
</dbReference>
<gene>
    <name evidence="10" type="ORF">FSP39_012660</name>
</gene>
<dbReference type="GO" id="GO:0005737">
    <property type="term" value="C:cytoplasm"/>
    <property type="evidence" value="ECO:0007669"/>
    <property type="project" value="UniProtKB-SubCell"/>
</dbReference>
<dbReference type="AlphaFoldDB" id="A0AA89BR28"/>
<evidence type="ECO:0000313" key="11">
    <source>
        <dbReference type="Proteomes" id="UP001186944"/>
    </source>
</evidence>
<dbReference type="InterPro" id="IPR035979">
    <property type="entry name" value="RBD_domain_sf"/>
</dbReference>
<dbReference type="Proteomes" id="UP001186944">
    <property type="component" value="Unassembled WGS sequence"/>
</dbReference>
<keyword evidence="11" id="KW-1185">Reference proteome</keyword>
<name>A0AA89BR28_PINIB</name>
<dbReference type="InterPro" id="IPR012677">
    <property type="entry name" value="Nucleotide-bd_a/b_plait_sf"/>
</dbReference>
<evidence type="ECO:0000313" key="10">
    <source>
        <dbReference type="EMBL" id="KAK3084384.1"/>
    </source>
</evidence>
<comment type="similarity">
    <text evidence="2">Belongs to the Musashi family.</text>
</comment>
<comment type="subcellular location">
    <subcellularLocation>
        <location evidence="1">Cytoplasm</location>
    </subcellularLocation>
</comment>
<dbReference type="InterPro" id="IPR000504">
    <property type="entry name" value="RRM_dom"/>
</dbReference>
<feature type="region of interest" description="Disordered" evidence="8">
    <location>
        <begin position="1"/>
        <end position="26"/>
    </location>
</feature>